<accession>A0A0R3UE93</accession>
<proteinExistence type="predicted"/>
<evidence type="ECO:0000313" key="1">
    <source>
        <dbReference type="EMBL" id="VDD79290.1"/>
    </source>
</evidence>
<dbReference type="EMBL" id="UXSR01005189">
    <property type="protein sequence ID" value="VDD79290.1"/>
    <property type="molecule type" value="Genomic_DNA"/>
</dbReference>
<evidence type="ECO:0000313" key="3">
    <source>
        <dbReference type="WBParaSite" id="MCU_000260-RA"/>
    </source>
</evidence>
<dbReference type="WBParaSite" id="MCU_000260-RA">
    <property type="protein sequence ID" value="MCU_000260-RA"/>
    <property type="gene ID" value="MCU_000260"/>
</dbReference>
<sequence>MVASSLRSARTRRWRHKEKIKRVFADQKKRPKDEVAASTTCAGSLILLGEVANPSRGNRESWFSTSVTTLQHEALLLTVHLCIAPCMRAREYHNKRFPFAYCLSSKPTFAHKCTQETKCVSTVRSRPPDQRCMLEPPHPLLDLSTL</sequence>
<dbReference type="AlphaFoldDB" id="A0A0R3UE93"/>
<protein>
    <submittedName>
        <fullName evidence="1 3">Uncharacterized protein</fullName>
    </submittedName>
</protein>
<reference evidence="3" key="2">
    <citation type="submission" date="2019-11" db="UniProtKB">
        <authorList>
            <consortium name="WormBaseParasite"/>
        </authorList>
    </citation>
    <scope>IDENTIFICATION</scope>
</reference>
<organism evidence="3">
    <name type="scientific">Mesocestoides corti</name>
    <name type="common">Flatworm</name>
    <dbReference type="NCBI Taxonomy" id="53468"/>
    <lineage>
        <taxon>Eukaryota</taxon>
        <taxon>Metazoa</taxon>
        <taxon>Spiralia</taxon>
        <taxon>Lophotrochozoa</taxon>
        <taxon>Platyhelminthes</taxon>
        <taxon>Cestoda</taxon>
        <taxon>Eucestoda</taxon>
        <taxon>Cyclophyllidea</taxon>
        <taxon>Mesocestoididae</taxon>
        <taxon>Mesocestoides</taxon>
    </lineage>
</organism>
<keyword evidence="2" id="KW-1185">Reference proteome</keyword>
<evidence type="ECO:0000313" key="2">
    <source>
        <dbReference type="Proteomes" id="UP000267029"/>
    </source>
</evidence>
<name>A0A0R3UE93_MESCO</name>
<reference evidence="1 2" key="1">
    <citation type="submission" date="2018-10" db="EMBL/GenBank/DDBJ databases">
        <authorList>
            <consortium name="Pathogen Informatics"/>
        </authorList>
    </citation>
    <scope>NUCLEOTIDE SEQUENCE [LARGE SCALE GENOMIC DNA]</scope>
</reference>
<gene>
    <name evidence="1" type="ORF">MCOS_LOCUS5293</name>
</gene>
<dbReference type="Proteomes" id="UP000267029">
    <property type="component" value="Unassembled WGS sequence"/>
</dbReference>